<evidence type="ECO:0000313" key="5">
    <source>
        <dbReference type="EMBL" id="AUN97325.1"/>
    </source>
</evidence>
<dbReference type="EMBL" id="CP025704">
    <property type="protein sequence ID" value="AUN97325.1"/>
    <property type="molecule type" value="Genomic_DNA"/>
</dbReference>
<dbReference type="Pfam" id="PF00589">
    <property type="entry name" value="Phage_integrase"/>
    <property type="match status" value="1"/>
</dbReference>
<accession>A0A2K9NQJ1</accession>
<reference evidence="5 6" key="1">
    <citation type="submission" date="2018-01" db="EMBL/GenBank/DDBJ databases">
        <title>Complete genome sequence of Bacteriovorax stolpii DSM12778.</title>
        <authorList>
            <person name="Tang B."/>
            <person name="Chang J."/>
        </authorList>
    </citation>
    <scope>NUCLEOTIDE SEQUENCE [LARGE SCALE GENOMIC DNA]</scope>
    <source>
        <strain evidence="5 6">DSM 12778</strain>
    </source>
</reference>
<dbReference type="InterPro" id="IPR044068">
    <property type="entry name" value="CB"/>
</dbReference>
<dbReference type="Gene3D" id="1.10.443.10">
    <property type="entry name" value="Intergrase catalytic core"/>
    <property type="match status" value="1"/>
</dbReference>
<dbReference type="RefSeq" id="WP_102242620.1">
    <property type="nucleotide sequence ID" value="NZ_CP025704.1"/>
</dbReference>
<comment type="similarity">
    <text evidence="1">Belongs to the 'phage' integrase family.</text>
</comment>
<dbReference type="GO" id="GO:0015074">
    <property type="term" value="P:DNA integration"/>
    <property type="evidence" value="ECO:0007669"/>
    <property type="project" value="UniProtKB-KW"/>
</dbReference>
<evidence type="ECO:0000256" key="3">
    <source>
        <dbReference type="ARBA" id="ARBA00023125"/>
    </source>
</evidence>
<dbReference type="PANTHER" id="PTHR30349">
    <property type="entry name" value="PHAGE INTEGRASE-RELATED"/>
    <property type="match status" value="1"/>
</dbReference>
<gene>
    <name evidence="5" type="ORF">C0V70_04205</name>
</gene>
<dbReference type="PROSITE" id="PS51898">
    <property type="entry name" value="TYR_RECOMBINASE"/>
    <property type="match status" value="1"/>
</dbReference>
<proteinExistence type="inferred from homology"/>
<dbReference type="PROSITE" id="PS51900">
    <property type="entry name" value="CB"/>
    <property type="match status" value="1"/>
</dbReference>
<dbReference type="InterPro" id="IPR010998">
    <property type="entry name" value="Integrase_recombinase_N"/>
</dbReference>
<dbReference type="SUPFAM" id="SSF56349">
    <property type="entry name" value="DNA breaking-rejoining enzymes"/>
    <property type="match status" value="1"/>
</dbReference>
<sequence>MGIKFDEKKNYYIVSYHRRHPVTREAKNISRRGIKTKAEAEKIYKELIIKLSEKFNENLHPLWPEIVARFLEYYANCGNAKNTVKNYKQCIEANTFHIWSKKRINEFSTGEIRDFIQEDLSKFSEAHRKSMLKILRAVFRYAVEQNIIPRDPCPKLKFKKNEKIKKMLTEDEIRILLNKAREENHEWFYVWALACYTGLRNGELYALKWESVDLKKRIIYITHSWNKINGFKETKSGDDRVVEIAPSLLPILIELKEKTTDDFVLPRIRDWETGTQAKPLKDFLKSLNLPLIRFHDLRASWATIMLSKGIEPIKIMSMGGWKDLKTMQIYIRKSGINIQGITNSLNFL</sequence>
<evidence type="ECO:0000313" key="6">
    <source>
        <dbReference type="Proteomes" id="UP000235584"/>
    </source>
</evidence>
<organism evidence="5 6">
    <name type="scientific">Bacteriovorax stolpii</name>
    <name type="common">Bdellovibrio stolpii</name>
    <dbReference type="NCBI Taxonomy" id="960"/>
    <lineage>
        <taxon>Bacteria</taxon>
        <taxon>Pseudomonadati</taxon>
        <taxon>Bdellovibrionota</taxon>
        <taxon>Bacteriovoracia</taxon>
        <taxon>Bacteriovoracales</taxon>
        <taxon>Bacteriovoracaceae</taxon>
        <taxon>Bacteriovorax</taxon>
    </lineage>
</organism>
<evidence type="ECO:0000256" key="4">
    <source>
        <dbReference type="ARBA" id="ARBA00023172"/>
    </source>
</evidence>
<dbReference type="KEGG" id="bsto:C0V70_04205"/>
<evidence type="ECO:0000256" key="1">
    <source>
        <dbReference type="ARBA" id="ARBA00008857"/>
    </source>
</evidence>
<dbReference type="PANTHER" id="PTHR30349:SF64">
    <property type="entry name" value="PROPHAGE INTEGRASE INTD-RELATED"/>
    <property type="match status" value="1"/>
</dbReference>
<dbReference type="GO" id="GO:0006310">
    <property type="term" value="P:DNA recombination"/>
    <property type="evidence" value="ECO:0007669"/>
    <property type="project" value="UniProtKB-KW"/>
</dbReference>
<dbReference type="InterPro" id="IPR013762">
    <property type="entry name" value="Integrase-like_cat_sf"/>
</dbReference>
<dbReference type="InterPro" id="IPR050090">
    <property type="entry name" value="Tyrosine_recombinase_XerCD"/>
</dbReference>
<evidence type="ECO:0000256" key="2">
    <source>
        <dbReference type="ARBA" id="ARBA00022908"/>
    </source>
</evidence>
<dbReference type="InterPro" id="IPR011010">
    <property type="entry name" value="DNA_brk_join_enz"/>
</dbReference>
<name>A0A2K9NQJ1_BACTC</name>
<dbReference type="Gene3D" id="1.10.150.130">
    <property type="match status" value="1"/>
</dbReference>
<dbReference type="Proteomes" id="UP000235584">
    <property type="component" value="Chromosome"/>
</dbReference>
<dbReference type="CDD" id="cd01189">
    <property type="entry name" value="INT_ICEBs1_C_like"/>
    <property type="match status" value="1"/>
</dbReference>
<protein>
    <submittedName>
        <fullName evidence="5">Site-specific integrase</fullName>
    </submittedName>
</protein>
<keyword evidence="3" id="KW-0238">DNA-binding</keyword>
<keyword evidence="4" id="KW-0233">DNA recombination</keyword>
<dbReference type="InterPro" id="IPR002104">
    <property type="entry name" value="Integrase_catalytic"/>
</dbReference>
<dbReference type="AlphaFoldDB" id="A0A2K9NQJ1"/>
<keyword evidence="2" id="KW-0229">DNA integration</keyword>
<dbReference type="GO" id="GO:0003677">
    <property type="term" value="F:DNA binding"/>
    <property type="evidence" value="ECO:0007669"/>
    <property type="project" value="UniProtKB-UniRule"/>
</dbReference>
<keyword evidence="6" id="KW-1185">Reference proteome</keyword>